<dbReference type="GO" id="GO:0005509">
    <property type="term" value="F:calcium ion binding"/>
    <property type="evidence" value="ECO:0007669"/>
    <property type="project" value="InterPro"/>
</dbReference>
<dbReference type="InterPro" id="IPR018247">
    <property type="entry name" value="EF_Hand_1_Ca_BS"/>
</dbReference>
<dbReference type="Proteomes" id="UP000094527">
    <property type="component" value="Unassembled WGS sequence"/>
</dbReference>
<dbReference type="OrthoDB" id="74314at2759"/>
<dbReference type="GO" id="GO:0005085">
    <property type="term" value="F:guanyl-nucleotide exchange factor activity"/>
    <property type="evidence" value="ECO:0007669"/>
    <property type="project" value="InterPro"/>
</dbReference>
<dbReference type="InterPro" id="IPR023578">
    <property type="entry name" value="Ras_GEF_dom_sf"/>
</dbReference>
<protein>
    <submittedName>
        <fullName evidence="3">RAS guanyl-releasing protein 1</fullName>
    </submittedName>
</protein>
<dbReference type="EMBL" id="LJIJ01000196">
    <property type="protein sequence ID" value="ODN00624.1"/>
    <property type="molecule type" value="Genomic_DNA"/>
</dbReference>
<dbReference type="InterPro" id="IPR036964">
    <property type="entry name" value="RASGEF_cat_dom_sf"/>
</dbReference>
<evidence type="ECO:0000313" key="3">
    <source>
        <dbReference type="EMBL" id="ODN00624.1"/>
    </source>
</evidence>
<dbReference type="InterPro" id="IPR002048">
    <property type="entry name" value="EF_hand_dom"/>
</dbReference>
<dbReference type="SUPFAM" id="SSF48366">
    <property type="entry name" value="Ras GEF"/>
    <property type="match status" value="1"/>
</dbReference>
<dbReference type="AlphaFoldDB" id="A0A1D2N5U6"/>
<feature type="domain" description="EF-hand" evidence="2">
    <location>
        <begin position="98"/>
        <end position="133"/>
    </location>
</feature>
<evidence type="ECO:0000259" key="2">
    <source>
        <dbReference type="PROSITE" id="PS50222"/>
    </source>
</evidence>
<comment type="caution">
    <text evidence="3">The sequence shown here is derived from an EMBL/GenBank/DDBJ whole genome shotgun (WGS) entry which is preliminary data.</text>
</comment>
<sequence>MNISVPILRNRACHADLFRKMTQLFLIFKELQDLQQSMPPAEANTDLLNTLKLSLDFNYSEDEIYELSLAREPRASNSISPTRGPGQHDNANGSYEKQVQSMVDAVFRNYDSNRDGFISRDEFQALSNNFPAIDAFFVLDENRDGMISKLELERYLRNRKNAGASHNFHEQTYFKPTFCIHCSGLVNYLPYTHSPFHMESRGYYTHIPTFLLVKP</sequence>
<keyword evidence="4" id="KW-1185">Reference proteome</keyword>
<dbReference type="GO" id="GO:0007264">
    <property type="term" value="P:small GTPase-mediated signal transduction"/>
    <property type="evidence" value="ECO:0007669"/>
    <property type="project" value="InterPro"/>
</dbReference>
<name>A0A1D2N5U6_ORCCI</name>
<dbReference type="STRING" id="48709.A0A1D2N5U6"/>
<evidence type="ECO:0000313" key="4">
    <source>
        <dbReference type="Proteomes" id="UP000094527"/>
    </source>
</evidence>
<proteinExistence type="predicted"/>
<dbReference type="Gene3D" id="1.10.238.10">
    <property type="entry name" value="EF-hand"/>
    <property type="match status" value="1"/>
</dbReference>
<dbReference type="Gene3D" id="1.10.840.10">
    <property type="entry name" value="Ras guanine-nucleotide exchange factors catalytic domain"/>
    <property type="match status" value="1"/>
</dbReference>
<keyword evidence="1" id="KW-0106">Calcium</keyword>
<dbReference type="SMART" id="SM00054">
    <property type="entry name" value="EFh"/>
    <property type="match status" value="2"/>
</dbReference>
<gene>
    <name evidence="3" type="ORF">Ocin01_06062</name>
</gene>
<dbReference type="PROSITE" id="PS00018">
    <property type="entry name" value="EF_HAND_1"/>
    <property type="match status" value="2"/>
</dbReference>
<reference evidence="3 4" key="1">
    <citation type="journal article" date="2016" name="Genome Biol. Evol.">
        <title>Gene Family Evolution Reflects Adaptation to Soil Environmental Stressors in the Genome of the Collembolan Orchesella cincta.</title>
        <authorList>
            <person name="Faddeeva-Vakhrusheva A."/>
            <person name="Derks M.F."/>
            <person name="Anvar S.Y."/>
            <person name="Agamennone V."/>
            <person name="Suring W."/>
            <person name="Smit S."/>
            <person name="van Straalen N.M."/>
            <person name="Roelofs D."/>
        </authorList>
    </citation>
    <scope>NUCLEOTIDE SEQUENCE [LARGE SCALE GENOMIC DNA]</scope>
    <source>
        <tissue evidence="3">Mixed pool</tissue>
    </source>
</reference>
<dbReference type="Pfam" id="PF13202">
    <property type="entry name" value="EF-hand_5"/>
    <property type="match status" value="2"/>
</dbReference>
<feature type="domain" description="EF-hand" evidence="2">
    <location>
        <begin position="134"/>
        <end position="162"/>
    </location>
</feature>
<dbReference type="SUPFAM" id="SSF47473">
    <property type="entry name" value="EF-hand"/>
    <property type="match status" value="1"/>
</dbReference>
<dbReference type="CDD" id="cd00051">
    <property type="entry name" value="EFh"/>
    <property type="match status" value="1"/>
</dbReference>
<dbReference type="PROSITE" id="PS50222">
    <property type="entry name" value="EF_HAND_2"/>
    <property type="match status" value="2"/>
</dbReference>
<dbReference type="InterPro" id="IPR011992">
    <property type="entry name" value="EF-hand-dom_pair"/>
</dbReference>
<organism evidence="3 4">
    <name type="scientific">Orchesella cincta</name>
    <name type="common">Springtail</name>
    <name type="synonym">Podura cincta</name>
    <dbReference type="NCBI Taxonomy" id="48709"/>
    <lineage>
        <taxon>Eukaryota</taxon>
        <taxon>Metazoa</taxon>
        <taxon>Ecdysozoa</taxon>
        <taxon>Arthropoda</taxon>
        <taxon>Hexapoda</taxon>
        <taxon>Collembola</taxon>
        <taxon>Entomobryomorpha</taxon>
        <taxon>Entomobryoidea</taxon>
        <taxon>Orchesellidae</taxon>
        <taxon>Orchesellinae</taxon>
        <taxon>Orchesella</taxon>
    </lineage>
</organism>
<accession>A0A1D2N5U6</accession>
<evidence type="ECO:0000256" key="1">
    <source>
        <dbReference type="ARBA" id="ARBA00022837"/>
    </source>
</evidence>